<feature type="transmembrane region" description="Helical" evidence="11">
    <location>
        <begin position="212"/>
        <end position="234"/>
    </location>
</feature>
<dbReference type="GO" id="GO:0005737">
    <property type="term" value="C:cytoplasm"/>
    <property type="evidence" value="ECO:0007669"/>
    <property type="project" value="InterPro"/>
</dbReference>
<dbReference type="Gene3D" id="1.10.150.340">
    <property type="entry name" value="Pyrimidine 5'-nucleotidase (UMPH-1), N-terminal domain"/>
    <property type="match status" value="1"/>
</dbReference>
<keyword evidence="11" id="KW-0812">Transmembrane</keyword>
<dbReference type="Pfam" id="PF05822">
    <property type="entry name" value="UMPH-1"/>
    <property type="match status" value="1"/>
</dbReference>
<gene>
    <name evidence="12" type="ORF">CYNAS_LOCUS5744</name>
</gene>
<organism evidence="12 13">
    <name type="scientific">Cylicocyclus nassatus</name>
    <name type="common">Nematode worm</name>
    <dbReference type="NCBI Taxonomy" id="53992"/>
    <lineage>
        <taxon>Eukaryota</taxon>
        <taxon>Metazoa</taxon>
        <taxon>Ecdysozoa</taxon>
        <taxon>Nematoda</taxon>
        <taxon>Chromadorea</taxon>
        <taxon>Rhabditida</taxon>
        <taxon>Rhabditina</taxon>
        <taxon>Rhabditomorpha</taxon>
        <taxon>Strongyloidea</taxon>
        <taxon>Strongylidae</taxon>
        <taxon>Cylicocyclus</taxon>
    </lineage>
</organism>
<evidence type="ECO:0000256" key="7">
    <source>
        <dbReference type="ARBA" id="ARBA00022801"/>
    </source>
</evidence>
<dbReference type="Pfam" id="PF01391">
    <property type="entry name" value="Collagen"/>
    <property type="match status" value="2"/>
</dbReference>
<reference evidence="12" key="1">
    <citation type="submission" date="2023-07" db="EMBL/GenBank/DDBJ databases">
        <authorList>
            <consortium name="CYATHOMIX"/>
        </authorList>
    </citation>
    <scope>NUCLEOTIDE SEQUENCE</scope>
    <source>
        <strain evidence="12">N/A</strain>
    </source>
</reference>
<name>A0AA36DVW4_CYLNA</name>
<dbReference type="AlphaFoldDB" id="A0AA36DVW4"/>
<dbReference type="GO" id="GO:0000166">
    <property type="term" value="F:nucleotide binding"/>
    <property type="evidence" value="ECO:0007669"/>
    <property type="project" value="UniProtKB-KW"/>
</dbReference>
<dbReference type="InterPro" id="IPR008160">
    <property type="entry name" value="Collagen"/>
</dbReference>
<dbReference type="EC" id="3.1.3.5" evidence="3"/>
<dbReference type="SFLD" id="SFLDS00003">
    <property type="entry name" value="Haloacid_Dehalogenase"/>
    <property type="match status" value="1"/>
</dbReference>
<feature type="compositionally biased region" description="Low complexity" evidence="10">
    <location>
        <begin position="625"/>
        <end position="639"/>
    </location>
</feature>
<feature type="compositionally biased region" description="Pro residues" evidence="10">
    <location>
        <begin position="550"/>
        <end position="562"/>
    </location>
</feature>
<proteinExistence type="inferred from homology"/>
<evidence type="ECO:0000256" key="9">
    <source>
        <dbReference type="ARBA" id="ARBA00023080"/>
    </source>
</evidence>
<keyword evidence="11" id="KW-0472">Membrane</keyword>
<evidence type="ECO:0000313" key="13">
    <source>
        <dbReference type="Proteomes" id="UP001176961"/>
    </source>
</evidence>
<evidence type="ECO:0000256" key="11">
    <source>
        <dbReference type="SAM" id="Phobius"/>
    </source>
</evidence>
<evidence type="ECO:0000313" key="12">
    <source>
        <dbReference type="EMBL" id="CAJ0593761.1"/>
    </source>
</evidence>
<evidence type="ECO:0000256" key="10">
    <source>
        <dbReference type="SAM" id="MobiDB-lite"/>
    </source>
</evidence>
<dbReference type="InterPro" id="IPR023214">
    <property type="entry name" value="HAD_sf"/>
</dbReference>
<feature type="compositionally biased region" description="Low complexity" evidence="10">
    <location>
        <begin position="513"/>
        <end position="525"/>
    </location>
</feature>
<dbReference type="FunFam" id="1.10.150.340:FF:000001">
    <property type="entry name" value="Cytosolic 5-nucleotidase 3-like"/>
    <property type="match status" value="1"/>
</dbReference>
<dbReference type="InterPro" id="IPR036412">
    <property type="entry name" value="HAD-like_sf"/>
</dbReference>
<sequence length="697" mass="76661">MRSWVRQAQLLGRGKFRMPKPRELSMNRRVLALLPTQQQVQALEMPTPLTFPLPMIDENNRPIITDQTFDRIFSRPNVMMRDREAVERKLKVMVEGGREKLMVISDFDYTLSRFEDDGGSRCWTTHGVFDNCAKEFDPNLANKFESLRAKYFPIEFDPKLSLEQKIPFMEEWWNASHGYIVSAHFNKPTIESFVKNAKIILRDQAEAMIQRLLQLGVPLVVFSAGIGNIIEMFLQQKFGQMPANVHIISNMMNFDDKGVIVSFSEPLIHTFCKNSSVIRKEAEFFHEVRGRNNVILLGDSMGDIHMDVGVEKQGPTLKIGFLNSDIDNLLDHYLDVYDVVLVRDNTMDIPNSIVQTIAEGSSIVMLENNTDRLVGVVSFGCLLFIVVAVGFVSKLHCDLISIAKQAEEESPKFNVVHEELWKEALKLVDKYGRNIEKRHAVYQGQASQNIRLNPYVQTLPERTRRFHYTPYQQQPLQVLQPYPPQPIYQQRYNDNSGIQCNCPRGPRGPPGPDGYDGVPGVPGVDGLDGDDDSTLRLHYSDACAICPAGPRGPPGPPGPPGDIGPKGLPGTPGNDGAPGIQGAKGPEGDRGFPGQRGPPGPPGTPGQRGETYTQVAGPPGPPGPIGEQGEMGETGLPGAPGLPGFPGPQGLQGASGSRGADGNFGPPGDPGFNDDGYCPCNVGNRDEYKKANGVSKL</sequence>
<evidence type="ECO:0000256" key="8">
    <source>
        <dbReference type="ARBA" id="ARBA00022842"/>
    </source>
</evidence>
<dbReference type="EMBL" id="CATQJL010000112">
    <property type="protein sequence ID" value="CAJ0593761.1"/>
    <property type="molecule type" value="Genomic_DNA"/>
</dbReference>
<keyword evidence="11" id="KW-1133">Transmembrane helix</keyword>
<evidence type="ECO:0000256" key="3">
    <source>
        <dbReference type="ARBA" id="ARBA00012643"/>
    </source>
</evidence>
<keyword evidence="8" id="KW-0460">Magnesium</keyword>
<keyword evidence="13" id="KW-1185">Reference proteome</keyword>
<feature type="transmembrane region" description="Helical" evidence="11">
    <location>
        <begin position="373"/>
        <end position="392"/>
    </location>
</feature>
<keyword evidence="6" id="KW-0547">Nucleotide-binding</keyword>
<dbReference type="GO" id="GO:0000287">
    <property type="term" value="F:magnesium ion binding"/>
    <property type="evidence" value="ECO:0007669"/>
    <property type="project" value="InterPro"/>
</dbReference>
<keyword evidence="7" id="KW-0378">Hydrolase</keyword>
<protein>
    <recommendedName>
        <fullName evidence="3">5'-nucleotidase</fullName>
        <ecNumber evidence="3">3.1.3.5</ecNumber>
    </recommendedName>
</protein>
<feature type="region of interest" description="Disordered" evidence="10">
    <location>
        <begin position="494"/>
        <end position="534"/>
    </location>
</feature>
<dbReference type="GO" id="GO:0009117">
    <property type="term" value="P:nucleotide metabolic process"/>
    <property type="evidence" value="ECO:0007669"/>
    <property type="project" value="UniProtKB-KW"/>
</dbReference>
<dbReference type="NCBIfam" id="TIGR01544">
    <property type="entry name" value="HAD-SF-IE"/>
    <property type="match status" value="1"/>
</dbReference>
<comment type="caution">
    <text evidence="12">The sequence shown here is derived from an EMBL/GenBank/DDBJ whole genome shotgun (WGS) entry which is preliminary data.</text>
</comment>
<evidence type="ECO:0000256" key="6">
    <source>
        <dbReference type="ARBA" id="ARBA00022741"/>
    </source>
</evidence>
<evidence type="ECO:0000256" key="2">
    <source>
        <dbReference type="ARBA" id="ARBA00008389"/>
    </source>
</evidence>
<keyword evidence="4" id="KW-0479">Metal-binding</keyword>
<dbReference type="SFLD" id="SFLDG01128">
    <property type="entry name" value="C1.4:_5'-Nucleotidase_Like"/>
    <property type="match status" value="1"/>
</dbReference>
<evidence type="ECO:0000256" key="4">
    <source>
        <dbReference type="ARBA" id="ARBA00022723"/>
    </source>
</evidence>
<dbReference type="PANTHER" id="PTHR13045:SF0">
    <property type="entry name" value="7-METHYLGUANOSINE PHOSPHATE-SPECIFIC 5'-NUCLEOTIDASE"/>
    <property type="match status" value="1"/>
</dbReference>
<dbReference type="Proteomes" id="UP001176961">
    <property type="component" value="Unassembled WGS sequence"/>
</dbReference>
<dbReference type="SUPFAM" id="SSF56784">
    <property type="entry name" value="HAD-like"/>
    <property type="match status" value="1"/>
</dbReference>
<evidence type="ECO:0000256" key="1">
    <source>
        <dbReference type="ARBA" id="ARBA00000815"/>
    </source>
</evidence>
<comment type="catalytic activity">
    <reaction evidence="1">
        <text>a ribonucleoside 5'-phosphate + H2O = a ribonucleoside + phosphate</text>
        <dbReference type="Rhea" id="RHEA:12484"/>
        <dbReference type="ChEBI" id="CHEBI:15377"/>
        <dbReference type="ChEBI" id="CHEBI:18254"/>
        <dbReference type="ChEBI" id="CHEBI:43474"/>
        <dbReference type="ChEBI" id="CHEBI:58043"/>
        <dbReference type="EC" id="3.1.3.5"/>
    </reaction>
</comment>
<dbReference type="InterPro" id="IPR006434">
    <property type="entry name" value="Pyrimidine_nucleotidase_eu"/>
</dbReference>
<feature type="region of interest" description="Disordered" evidence="10">
    <location>
        <begin position="548"/>
        <end position="697"/>
    </location>
</feature>
<comment type="similarity">
    <text evidence="2">Belongs to the pyrimidine 5'-nucleotidase family.</text>
</comment>
<dbReference type="Gene3D" id="3.40.50.1000">
    <property type="entry name" value="HAD superfamily/HAD-like"/>
    <property type="match status" value="1"/>
</dbReference>
<feature type="compositionally biased region" description="Low complexity" evidence="10">
    <location>
        <begin position="661"/>
        <end position="676"/>
    </location>
</feature>
<keyword evidence="5" id="KW-0677">Repeat</keyword>
<dbReference type="PANTHER" id="PTHR13045">
    <property type="entry name" value="5'-NUCLEOTIDASE"/>
    <property type="match status" value="1"/>
</dbReference>
<evidence type="ECO:0000256" key="5">
    <source>
        <dbReference type="ARBA" id="ARBA00022737"/>
    </source>
</evidence>
<accession>A0AA36DVW4</accession>
<dbReference type="Gene3D" id="1.20.5.320">
    <property type="entry name" value="6-Phosphogluconate Dehydrogenase, domain 3"/>
    <property type="match status" value="1"/>
</dbReference>
<keyword evidence="9" id="KW-0546">Nucleotide metabolism</keyword>
<dbReference type="GO" id="GO:0008253">
    <property type="term" value="F:5'-nucleotidase activity"/>
    <property type="evidence" value="ECO:0007669"/>
    <property type="project" value="UniProtKB-EC"/>
</dbReference>